<name>A0ABS8STC7_DATST</name>
<feature type="region of interest" description="Disordered" evidence="1">
    <location>
        <begin position="107"/>
        <end position="129"/>
    </location>
</feature>
<dbReference type="PANTHER" id="PTHR36793">
    <property type="entry name" value="RIBOSOMAL RNA SMALL SUBUNIT METHYLTRANSFERASE J"/>
    <property type="match status" value="1"/>
</dbReference>
<evidence type="ECO:0000256" key="1">
    <source>
        <dbReference type="SAM" id="MobiDB-lite"/>
    </source>
</evidence>
<feature type="compositionally biased region" description="Polar residues" evidence="1">
    <location>
        <begin position="109"/>
        <end position="129"/>
    </location>
</feature>
<gene>
    <name evidence="3" type="ORF">HAX54_047591</name>
</gene>
<comment type="caution">
    <text evidence="3">The sequence shown here is derived from an EMBL/GenBank/DDBJ whole genome shotgun (WGS) entry which is preliminary data.</text>
</comment>
<accession>A0ABS8STC7</accession>
<dbReference type="EMBL" id="JACEIK010000771">
    <property type="protein sequence ID" value="MCD7462019.1"/>
    <property type="molecule type" value="Genomic_DNA"/>
</dbReference>
<evidence type="ECO:0000313" key="3">
    <source>
        <dbReference type="EMBL" id="MCD7462019.1"/>
    </source>
</evidence>
<reference evidence="3 4" key="1">
    <citation type="journal article" date="2021" name="BMC Genomics">
        <title>Datura genome reveals duplications of psychoactive alkaloid biosynthetic genes and high mutation rate following tissue culture.</title>
        <authorList>
            <person name="Rajewski A."/>
            <person name="Carter-House D."/>
            <person name="Stajich J."/>
            <person name="Litt A."/>
        </authorList>
    </citation>
    <scope>NUCLEOTIDE SEQUENCE [LARGE SCALE GENOMIC DNA]</scope>
    <source>
        <strain evidence="3">AR-01</strain>
    </source>
</reference>
<proteinExistence type="predicted"/>
<protein>
    <recommendedName>
        <fullName evidence="2">Armadillo-like repeats domain-containing protein</fullName>
    </recommendedName>
</protein>
<keyword evidence="4" id="KW-1185">Reference proteome</keyword>
<evidence type="ECO:0000313" key="4">
    <source>
        <dbReference type="Proteomes" id="UP000823775"/>
    </source>
</evidence>
<dbReference type="Pfam" id="PF22915">
    <property type="entry name" value="ARMH5"/>
    <property type="match status" value="1"/>
</dbReference>
<feature type="domain" description="Armadillo-like repeats" evidence="2">
    <location>
        <begin position="1"/>
        <end position="62"/>
    </location>
</feature>
<dbReference type="PANTHER" id="PTHR36793:SF1">
    <property type="entry name" value="RIBOSOMAL RNA SMALL SUBUNIT METHYLTRANSFERASE J"/>
    <property type="match status" value="1"/>
</dbReference>
<organism evidence="3 4">
    <name type="scientific">Datura stramonium</name>
    <name type="common">Jimsonweed</name>
    <name type="synonym">Common thornapple</name>
    <dbReference type="NCBI Taxonomy" id="4076"/>
    <lineage>
        <taxon>Eukaryota</taxon>
        <taxon>Viridiplantae</taxon>
        <taxon>Streptophyta</taxon>
        <taxon>Embryophyta</taxon>
        <taxon>Tracheophyta</taxon>
        <taxon>Spermatophyta</taxon>
        <taxon>Magnoliopsida</taxon>
        <taxon>eudicotyledons</taxon>
        <taxon>Gunneridae</taxon>
        <taxon>Pentapetalae</taxon>
        <taxon>asterids</taxon>
        <taxon>lamiids</taxon>
        <taxon>Solanales</taxon>
        <taxon>Solanaceae</taxon>
        <taxon>Solanoideae</taxon>
        <taxon>Datureae</taxon>
        <taxon>Datura</taxon>
    </lineage>
</organism>
<dbReference type="InterPro" id="IPR055241">
    <property type="entry name" value="Armadillo_rpt_dom"/>
</dbReference>
<evidence type="ECO:0000259" key="2">
    <source>
        <dbReference type="Pfam" id="PF22915"/>
    </source>
</evidence>
<dbReference type="Proteomes" id="UP000823775">
    <property type="component" value="Unassembled WGS sequence"/>
</dbReference>
<sequence length="129" mass="14661">MQLRKASMLIDSEVAKILNEISRVIVQDKVPIVMDISGYSEKGLKRKLVVQSLFGKIYYLSELSEFFSRDNSLIVKEIFKVANEDAEKLWLHTILEAGNMDSLERMVKGSNTEDSSDESTNVLDSRTLE</sequence>